<comment type="similarity">
    <text evidence="1">Belongs to the HpcH/HpaI aldolase family.</text>
</comment>
<evidence type="ECO:0000256" key="1">
    <source>
        <dbReference type="ARBA" id="ARBA00005568"/>
    </source>
</evidence>
<dbReference type="SUPFAM" id="SSF51621">
    <property type="entry name" value="Phosphoenolpyruvate/pyruvate domain"/>
    <property type="match status" value="1"/>
</dbReference>
<name>A0ABV8S8E4_9BACL</name>
<sequence>MRKNKLKQKLGSGVPVFGMFVSIPHPTMIELLGHAEYDFVIIDLEHTTTSLETVENMIRAAELMDITPLVRISRVERSEILKVLDSGAQGIVIPHVESRAQIEEAARYVYYHPLGHRSLNSGRPGEYAKHSLKHYIAEANEELLIVPMIESAEGVRRSESILSAPHVAFVLEGAADLSQSLSVPWDTGHPVVQEHLELLLETSQRCGVPYASVSRSRTGHREWAARGVRIFVLGDDRNTAFRAYRQHRNDYLSAMEGIR</sequence>
<dbReference type="InterPro" id="IPR005000">
    <property type="entry name" value="Aldolase/citrate-lyase_domain"/>
</dbReference>
<dbReference type="InterPro" id="IPR050251">
    <property type="entry name" value="HpcH-HpaI_aldolase"/>
</dbReference>
<evidence type="ECO:0000256" key="3">
    <source>
        <dbReference type="ARBA" id="ARBA00023239"/>
    </source>
</evidence>
<dbReference type="GO" id="GO:0016829">
    <property type="term" value="F:lyase activity"/>
    <property type="evidence" value="ECO:0007669"/>
    <property type="project" value="UniProtKB-KW"/>
</dbReference>
<proteinExistence type="inferred from homology"/>
<feature type="domain" description="HpcH/HpaI aldolase/citrate lyase" evidence="4">
    <location>
        <begin position="17"/>
        <end position="239"/>
    </location>
</feature>
<dbReference type="EMBL" id="JBHSED010000010">
    <property type="protein sequence ID" value="MFC4303227.1"/>
    <property type="molecule type" value="Genomic_DNA"/>
</dbReference>
<evidence type="ECO:0000256" key="2">
    <source>
        <dbReference type="ARBA" id="ARBA00022723"/>
    </source>
</evidence>
<comment type="caution">
    <text evidence="5">The sequence shown here is derived from an EMBL/GenBank/DDBJ whole genome shotgun (WGS) entry which is preliminary data.</text>
</comment>
<keyword evidence="2" id="KW-0479">Metal-binding</keyword>
<dbReference type="Pfam" id="PF03328">
    <property type="entry name" value="HpcH_HpaI"/>
    <property type="match status" value="1"/>
</dbReference>
<dbReference type="PANTHER" id="PTHR30502">
    <property type="entry name" value="2-KETO-3-DEOXY-L-RHAMNONATE ALDOLASE"/>
    <property type="match status" value="1"/>
</dbReference>
<organism evidence="5 6">
    <name type="scientific">Cohnella boryungensis</name>
    <dbReference type="NCBI Taxonomy" id="768479"/>
    <lineage>
        <taxon>Bacteria</taxon>
        <taxon>Bacillati</taxon>
        <taxon>Bacillota</taxon>
        <taxon>Bacilli</taxon>
        <taxon>Bacillales</taxon>
        <taxon>Paenibacillaceae</taxon>
        <taxon>Cohnella</taxon>
    </lineage>
</organism>
<keyword evidence="6" id="KW-1185">Reference proteome</keyword>
<protein>
    <submittedName>
        <fullName evidence="5">HpcH/HpaI aldolase/citrate lyase family protein</fullName>
    </submittedName>
</protein>
<dbReference type="Gene3D" id="3.20.20.60">
    <property type="entry name" value="Phosphoenolpyruvate-binding domains"/>
    <property type="match status" value="1"/>
</dbReference>
<gene>
    <name evidence="5" type="ORF">ACFO1S_07155</name>
</gene>
<evidence type="ECO:0000313" key="5">
    <source>
        <dbReference type="EMBL" id="MFC4303227.1"/>
    </source>
</evidence>
<evidence type="ECO:0000259" key="4">
    <source>
        <dbReference type="Pfam" id="PF03328"/>
    </source>
</evidence>
<dbReference type="Proteomes" id="UP001595755">
    <property type="component" value="Unassembled WGS sequence"/>
</dbReference>
<dbReference type="InterPro" id="IPR040442">
    <property type="entry name" value="Pyrv_kinase-like_dom_sf"/>
</dbReference>
<dbReference type="InterPro" id="IPR015813">
    <property type="entry name" value="Pyrv/PenolPyrv_kinase-like_dom"/>
</dbReference>
<evidence type="ECO:0000313" key="6">
    <source>
        <dbReference type="Proteomes" id="UP001595755"/>
    </source>
</evidence>
<reference evidence="6" key="1">
    <citation type="journal article" date="2019" name="Int. J. Syst. Evol. Microbiol.">
        <title>The Global Catalogue of Microorganisms (GCM) 10K type strain sequencing project: providing services to taxonomists for standard genome sequencing and annotation.</title>
        <authorList>
            <consortium name="The Broad Institute Genomics Platform"/>
            <consortium name="The Broad Institute Genome Sequencing Center for Infectious Disease"/>
            <person name="Wu L."/>
            <person name="Ma J."/>
        </authorList>
    </citation>
    <scope>NUCLEOTIDE SEQUENCE [LARGE SCALE GENOMIC DNA]</scope>
    <source>
        <strain evidence="6">CGMCC 4.1641</strain>
    </source>
</reference>
<dbReference type="RefSeq" id="WP_204605148.1">
    <property type="nucleotide sequence ID" value="NZ_JBHSED010000010.1"/>
</dbReference>
<accession>A0ABV8S8E4</accession>
<dbReference type="PANTHER" id="PTHR30502:SF0">
    <property type="entry name" value="PHOSPHOENOLPYRUVATE CARBOXYLASE FAMILY PROTEIN"/>
    <property type="match status" value="1"/>
</dbReference>
<keyword evidence="3 5" id="KW-0456">Lyase</keyword>